<dbReference type="Pfam" id="PF07833">
    <property type="entry name" value="Cu_amine_oxidN1"/>
    <property type="match status" value="1"/>
</dbReference>
<evidence type="ECO:0000259" key="3">
    <source>
        <dbReference type="Pfam" id="PF09992"/>
    </source>
</evidence>
<organism evidence="4 5">
    <name type="scientific">Marinicrinis lubricantis</name>
    <dbReference type="NCBI Taxonomy" id="2086470"/>
    <lineage>
        <taxon>Bacteria</taxon>
        <taxon>Bacillati</taxon>
        <taxon>Bacillota</taxon>
        <taxon>Bacilli</taxon>
        <taxon>Bacillales</taxon>
        <taxon>Paenibacillaceae</taxon>
    </lineage>
</organism>
<keyword evidence="5" id="KW-1185">Reference proteome</keyword>
<evidence type="ECO:0000313" key="4">
    <source>
        <dbReference type="EMBL" id="MFC5985040.1"/>
    </source>
</evidence>
<comment type="caution">
    <text evidence="4">The sequence shown here is derived from an EMBL/GenBank/DDBJ whole genome shotgun (WGS) entry which is preliminary data.</text>
</comment>
<dbReference type="InterPro" id="IPR018711">
    <property type="entry name" value="NAGPA"/>
</dbReference>
<dbReference type="EMBL" id="JBHSQV010000003">
    <property type="protein sequence ID" value="MFC5985040.1"/>
    <property type="molecule type" value="Genomic_DNA"/>
</dbReference>
<reference evidence="5" key="1">
    <citation type="journal article" date="2019" name="Int. J. Syst. Evol. Microbiol.">
        <title>The Global Catalogue of Microorganisms (GCM) 10K type strain sequencing project: providing services to taxonomists for standard genome sequencing and annotation.</title>
        <authorList>
            <consortium name="The Broad Institute Genomics Platform"/>
            <consortium name="The Broad Institute Genome Sequencing Center for Infectious Disease"/>
            <person name="Wu L."/>
            <person name="Ma J."/>
        </authorList>
    </citation>
    <scope>NUCLEOTIDE SEQUENCE [LARGE SCALE GENOMIC DNA]</scope>
    <source>
        <strain evidence="5">CCM 8749</strain>
    </source>
</reference>
<dbReference type="PANTHER" id="PTHR40446:SF2">
    <property type="entry name" value="N-ACETYLGLUCOSAMINE-1-PHOSPHODIESTER ALPHA-N-ACETYLGLUCOSAMINIDASE"/>
    <property type="match status" value="1"/>
</dbReference>
<feature type="domain" description="Copper amine oxidase-like N-terminal" evidence="2">
    <location>
        <begin position="39"/>
        <end position="127"/>
    </location>
</feature>
<dbReference type="PANTHER" id="PTHR40446">
    <property type="entry name" value="N-ACETYLGLUCOSAMINE-1-PHOSPHODIESTER ALPHA-N-ACETYLGLUCOSAMINIDASE"/>
    <property type="match status" value="1"/>
</dbReference>
<name>A0ABW1IH77_9BACL</name>
<keyword evidence="1" id="KW-0732">Signal</keyword>
<evidence type="ECO:0000259" key="2">
    <source>
        <dbReference type="Pfam" id="PF07833"/>
    </source>
</evidence>
<dbReference type="GO" id="GO:0016798">
    <property type="term" value="F:hydrolase activity, acting on glycosyl bonds"/>
    <property type="evidence" value="ECO:0007669"/>
    <property type="project" value="UniProtKB-KW"/>
</dbReference>
<dbReference type="InterPro" id="IPR036582">
    <property type="entry name" value="Mao_N_sf"/>
</dbReference>
<dbReference type="Proteomes" id="UP001596250">
    <property type="component" value="Unassembled WGS sequence"/>
</dbReference>
<dbReference type="SUPFAM" id="SSF55383">
    <property type="entry name" value="Copper amine oxidase, domain N"/>
    <property type="match status" value="1"/>
</dbReference>
<feature type="chain" id="PRO_5047107738" evidence="1">
    <location>
        <begin position="23"/>
        <end position="383"/>
    </location>
</feature>
<dbReference type="RefSeq" id="WP_379891506.1">
    <property type="nucleotide sequence ID" value="NZ_JBHSQV010000003.1"/>
</dbReference>
<sequence length="383" mass="40907">MVKKAIAACVILFLLVQLGNSAGTISAAKRYVIVQESVGKSFVPVRFAAETFGFKVRWKGSGEKVLLSNDTGSVEFKVGSRQAIVNGKQRTLDAAPFYLSGTVYVPLRFAAESLGASVEWKKEERVVLKNGDLQTDIEAVSLKRIERAIKDPVIVGSSKIQTSTKTIQVNTVQIDLYHPKVALETVYANNKIGSTESLKKMAERSKAAVAVNGTFFNAYSTTDVKIPYGYIVKSGKVIYKASGDQRAVFVYTNTGDALIADGETELKKLLDKGLVESALQAGPRLVRNGKVDTNPTAEGFKDPKVLTNRAARSAVGITAEGKLLIATASSATIKELAEVMVKLGAIEAMNLDGGASSGLYANGKYITTPGRDLSNALVAVFPS</sequence>
<protein>
    <submittedName>
        <fullName evidence="4">Phosphodiester glycosidase family protein</fullName>
    </submittedName>
</protein>
<dbReference type="InterPro" id="IPR012854">
    <property type="entry name" value="Cu_amine_oxidase-like_N"/>
</dbReference>
<feature type="signal peptide" evidence="1">
    <location>
        <begin position="1"/>
        <end position="22"/>
    </location>
</feature>
<feature type="domain" description="Phosphodiester glycosidase" evidence="3">
    <location>
        <begin position="206"/>
        <end position="378"/>
    </location>
</feature>
<accession>A0ABW1IH77</accession>
<evidence type="ECO:0000256" key="1">
    <source>
        <dbReference type="SAM" id="SignalP"/>
    </source>
</evidence>
<keyword evidence="4" id="KW-0326">Glycosidase</keyword>
<evidence type="ECO:0000313" key="5">
    <source>
        <dbReference type="Proteomes" id="UP001596250"/>
    </source>
</evidence>
<proteinExistence type="predicted"/>
<dbReference type="Gene3D" id="3.30.457.10">
    <property type="entry name" value="Copper amine oxidase-like, N-terminal domain"/>
    <property type="match status" value="1"/>
</dbReference>
<keyword evidence="4" id="KW-0378">Hydrolase</keyword>
<dbReference type="Pfam" id="PF09992">
    <property type="entry name" value="NAGPA"/>
    <property type="match status" value="1"/>
</dbReference>
<gene>
    <name evidence="4" type="ORF">ACFPXP_00775</name>
</gene>